<dbReference type="EMBL" id="JABCIY010000241">
    <property type="protein sequence ID" value="KAF7187004.1"/>
    <property type="molecule type" value="Genomic_DNA"/>
</dbReference>
<feature type="compositionally biased region" description="Low complexity" evidence="1">
    <location>
        <begin position="899"/>
        <end position="909"/>
    </location>
</feature>
<feature type="compositionally biased region" description="Polar residues" evidence="1">
    <location>
        <begin position="634"/>
        <end position="657"/>
    </location>
</feature>
<dbReference type="Proteomes" id="UP000660729">
    <property type="component" value="Unassembled WGS sequence"/>
</dbReference>
<keyword evidence="2" id="KW-1133">Transmembrane helix</keyword>
<feature type="compositionally biased region" description="Polar residues" evidence="1">
    <location>
        <begin position="831"/>
        <end position="847"/>
    </location>
</feature>
<feature type="compositionally biased region" description="Polar residues" evidence="1">
    <location>
        <begin position="498"/>
        <end position="526"/>
    </location>
</feature>
<evidence type="ECO:0000313" key="4">
    <source>
        <dbReference type="Proteomes" id="UP000660729"/>
    </source>
</evidence>
<sequence length="1130" mass="122119">MAPTELQQHTGAMPRNASASTASTAAPNTTAIVIGASIGALIALACIFITARIVRTRRAHRKAIAAIEEGHAVPGTIRQDMSEVPRPVSGCSMNRFRLLNTQGGWDALGSNDTINEPQAVAQSGKRKRDTASLPKSVKSRGIPLKPFKHLSAIIESPRPPQEPMPMPTAKAVKISPKLQLDCSITAIHPAHREEVLSAPDSPKPAVVPSFAIRSPGSYGAAIANNVHKFKAPRSVSTGVLTDYVSDGAVFGSLEPMPNMSKRRGPPLHIRSVSLGAPPSRPPSGPVPPLPVISPLETDWDEARKGMCISRMSSSSSNGSTGSSVLVVSPILERHNTDDPVVSPTVEEIVDENDGAMKTVTKRQWQEPPVTVTRPTSNMKAGRHSRARSSVRARIVRSSTDSALTHLRQTSSSSISSCGSGGNRLSIPQICSAERVSLSRVSSSNSLCSTGGIQKITTPTKRARRVSSVSAYGSPAERRRASALRDISGNAVLRKNTPTREASQSTINSGRSSNGNPFQWDTQTSNVLPKPSALKGSPNARKNHKRQKSCVRISTLTPEVLGPDRSRSASPSGLMHEIKEERESDEIVRQPSHRESSMYLARGAKPPSASASTDNLRIQTLRASLTPSSPTLSTWNGYRETTSLPSQPSDSNMTTLTLTPMDASRPVSRQSDRSFSIPKFPSPARKSQATISPVAIDTAPMPEFAAACPTSDEGEESHSSSPFALDMSSEEAMPVEIPSSPPLPLSKTEEYDPAWPMISFVPTASSEYDPASPPDRSSLFLPFARPVSYNSRDSVIMEDDSPPCSPKTVPIPESPTIPAKNSRREERREFSKLTSENASAIMSRSKTAPQLGFPGTIPVLAPTTQYDEDQDLPRWEPSQQDDVEEEITPRETEMRVARAPSLSTIPQSSSSPPPAPFSRERTTSPMGPRPEPAQSTLKNAMALRRMNSEVNCHRSRGSRTYVRLGREASPLLPYIGGAEREESKNSLFDFDFESSTSTETTPGKNTGVSAMDEIDMEIFEKNVEGALKGFDAEYRYSQQKENISPSSQHGRRSSVWDDGEKYWTQEESRPSTSGSLFPAYTHATPTKQKEQVVTTSIDPRLLMTPANGVRSSASMAATPKTLYDADGFLKA</sequence>
<feature type="compositionally biased region" description="Pro residues" evidence="1">
    <location>
        <begin position="278"/>
        <end position="291"/>
    </location>
</feature>
<feature type="region of interest" description="Disordered" evidence="1">
    <location>
        <begin position="487"/>
        <end position="612"/>
    </location>
</feature>
<feature type="region of interest" description="Disordered" evidence="1">
    <location>
        <begin position="1063"/>
        <end position="1098"/>
    </location>
</feature>
<feature type="compositionally biased region" description="Basic and acidic residues" evidence="1">
    <location>
        <begin position="886"/>
        <end position="895"/>
    </location>
</feature>
<feature type="region of interest" description="Disordered" evidence="1">
    <location>
        <begin position="252"/>
        <end position="291"/>
    </location>
</feature>
<feature type="compositionally biased region" description="Basic and acidic residues" evidence="1">
    <location>
        <begin position="821"/>
        <end position="830"/>
    </location>
</feature>
<reference evidence="3" key="1">
    <citation type="submission" date="2020-04" db="EMBL/GenBank/DDBJ databases">
        <title>Draft genome resource of the tomato pathogen Pseudocercospora fuligena.</title>
        <authorList>
            <person name="Zaccaron A."/>
        </authorList>
    </citation>
    <scope>NUCLEOTIDE SEQUENCE</scope>
    <source>
        <strain evidence="3">PF001</strain>
    </source>
</reference>
<evidence type="ECO:0000256" key="1">
    <source>
        <dbReference type="SAM" id="MobiDB-lite"/>
    </source>
</evidence>
<gene>
    <name evidence="3" type="ORF">HII31_11613</name>
</gene>
<feature type="compositionally biased region" description="Polar residues" evidence="1">
    <location>
        <begin position="1"/>
        <end position="10"/>
    </location>
</feature>
<feature type="transmembrane region" description="Helical" evidence="2">
    <location>
        <begin position="31"/>
        <end position="54"/>
    </location>
</feature>
<feature type="region of interest" description="Disordered" evidence="1">
    <location>
        <begin position="1"/>
        <end position="21"/>
    </location>
</feature>
<name>A0A8H6VG92_9PEZI</name>
<feature type="region of interest" description="Disordered" evidence="1">
    <location>
        <begin position="793"/>
        <end position="935"/>
    </location>
</feature>
<feature type="region of interest" description="Disordered" evidence="1">
    <location>
        <begin position="117"/>
        <end position="139"/>
    </location>
</feature>
<protein>
    <submittedName>
        <fullName evidence="3">Uncharacterized protein</fullName>
    </submittedName>
</protein>
<organism evidence="3 4">
    <name type="scientific">Pseudocercospora fuligena</name>
    <dbReference type="NCBI Taxonomy" id="685502"/>
    <lineage>
        <taxon>Eukaryota</taxon>
        <taxon>Fungi</taxon>
        <taxon>Dikarya</taxon>
        <taxon>Ascomycota</taxon>
        <taxon>Pezizomycotina</taxon>
        <taxon>Dothideomycetes</taxon>
        <taxon>Dothideomycetidae</taxon>
        <taxon>Mycosphaerellales</taxon>
        <taxon>Mycosphaerellaceae</taxon>
        <taxon>Pseudocercospora</taxon>
    </lineage>
</organism>
<comment type="caution">
    <text evidence="3">The sequence shown here is derived from an EMBL/GenBank/DDBJ whole genome shotgun (WGS) entry which is preliminary data.</text>
</comment>
<feature type="compositionally biased region" description="Polar residues" evidence="1">
    <location>
        <begin position="1082"/>
        <end position="1096"/>
    </location>
</feature>
<feature type="region of interest" description="Disordered" evidence="1">
    <location>
        <begin position="364"/>
        <end position="390"/>
    </location>
</feature>
<evidence type="ECO:0000256" key="2">
    <source>
        <dbReference type="SAM" id="Phobius"/>
    </source>
</evidence>
<feature type="region of interest" description="Disordered" evidence="1">
    <location>
        <begin position="626"/>
        <end position="688"/>
    </location>
</feature>
<proteinExistence type="predicted"/>
<evidence type="ECO:0000313" key="3">
    <source>
        <dbReference type="EMBL" id="KAF7187004.1"/>
    </source>
</evidence>
<feature type="compositionally biased region" description="Basic and acidic residues" evidence="1">
    <location>
        <begin position="575"/>
        <end position="595"/>
    </location>
</feature>
<feature type="compositionally biased region" description="Basic residues" evidence="1">
    <location>
        <begin position="380"/>
        <end position="390"/>
    </location>
</feature>
<dbReference type="OrthoDB" id="3546893at2759"/>
<accession>A0A8H6VG92</accession>
<keyword evidence="2" id="KW-0472">Membrane</keyword>
<dbReference type="AlphaFoldDB" id="A0A8H6VG92"/>
<keyword evidence="4" id="KW-1185">Reference proteome</keyword>
<keyword evidence="2" id="KW-0812">Transmembrane</keyword>